<dbReference type="Proteomes" id="UP001432027">
    <property type="component" value="Unassembled WGS sequence"/>
</dbReference>
<evidence type="ECO:0008006" key="3">
    <source>
        <dbReference type="Google" id="ProtNLM"/>
    </source>
</evidence>
<name>A0AAV5SS66_9BILA</name>
<organism evidence="1 2">
    <name type="scientific">Pristionchus entomophagus</name>
    <dbReference type="NCBI Taxonomy" id="358040"/>
    <lineage>
        <taxon>Eukaryota</taxon>
        <taxon>Metazoa</taxon>
        <taxon>Ecdysozoa</taxon>
        <taxon>Nematoda</taxon>
        <taxon>Chromadorea</taxon>
        <taxon>Rhabditida</taxon>
        <taxon>Rhabditina</taxon>
        <taxon>Diplogasteromorpha</taxon>
        <taxon>Diplogasteroidea</taxon>
        <taxon>Neodiplogasteridae</taxon>
        <taxon>Pristionchus</taxon>
    </lineage>
</organism>
<evidence type="ECO:0000313" key="2">
    <source>
        <dbReference type="Proteomes" id="UP001432027"/>
    </source>
</evidence>
<dbReference type="AlphaFoldDB" id="A0AAV5SS66"/>
<reference evidence="1" key="1">
    <citation type="submission" date="2023-10" db="EMBL/GenBank/DDBJ databases">
        <title>Genome assembly of Pristionchus species.</title>
        <authorList>
            <person name="Yoshida K."/>
            <person name="Sommer R.J."/>
        </authorList>
    </citation>
    <scope>NUCLEOTIDE SEQUENCE</scope>
    <source>
        <strain evidence="1">RS0144</strain>
    </source>
</reference>
<comment type="caution">
    <text evidence="1">The sequence shown here is derived from an EMBL/GenBank/DDBJ whole genome shotgun (WGS) entry which is preliminary data.</text>
</comment>
<accession>A0AAV5SS66</accession>
<sequence length="88" mass="9541">SYLNFRIGRNLFLLVSTVNSNPALLLVMYRIGDESRAKSSVSHGSVGSSSTIALLVISLNRGLSSLLLHTNTTLSYALLSTPFYSVYT</sequence>
<protein>
    <recommendedName>
        <fullName evidence="3">G protein-coupled receptor</fullName>
    </recommendedName>
</protein>
<gene>
    <name evidence="1" type="ORF">PENTCL1PPCAC_8392</name>
</gene>
<dbReference type="EMBL" id="BTSX01000002">
    <property type="protein sequence ID" value="GMS86217.1"/>
    <property type="molecule type" value="Genomic_DNA"/>
</dbReference>
<feature type="non-terminal residue" evidence="1">
    <location>
        <position position="1"/>
    </location>
</feature>
<keyword evidence="2" id="KW-1185">Reference proteome</keyword>
<proteinExistence type="predicted"/>
<evidence type="ECO:0000313" key="1">
    <source>
        <dbReference type="EMBL" id="GMS86217.1"/>
    </source>
</evidence>